<evidence type="ECO:0000256" key="1">
    <source>
        <dbReference type="ARBA" id="ARBA00023015"/>
    </source>
</evidence>
<dbReference type="Proteomes" id="UP001596112">
    <property type="component" value="Unassembled WGS sequence"/>
</dbReference>
<dbReference type="InterPro" id="IPR036388">
    <property type="entry name" value="WH-like_DNA-bd_sf"/>
</dbReference>
<protein>
    <submittedName>
        <fullName evidence="6">MarR family winged helix-turn-helix transcriptional regulator</fullName>
    </submittedName>
</protein>
<keyword evidence="3" id="KW-0804">Transcription</keyword>
<proteinExistence type="predicted"/>
<evidence type="ECO:0000259" key="5">
    <source>
        <dbReference type="PROSITE" id="PS50995"/>
    </source>
</evidence>
<dbReference type="EMBL" id="JBHSNZ010000001">
    <property type="protein sequence ID" value="MFC5805966.1"/>
    <property type="molecule type" value="Genomic_DNA"/>
</dbReference>
<feature type="region of interest" description="Disordered" evidence="4">
    <location>
        <begin position="164"/>
        <end position="189"/>
    </location>
</feature>
<accession>A0ABW1AZ58</accession>
<dbReference type="PROSITE" id="PS50995">
    <property type="entry name" value="HTH_MARR_2"/>
    <property type="match status" value="1"/>
</dbReference>
<dbReference type="PANTHER" id="PTHR42756:SF1">
    <property type="entry name" value="TRANSCRIPTIONAL REPRESSOR OF EMRAB OPERON"/>
    <property type="match status" value="1"/>
</dbReference>
<evidence type="ECO:0000256" key="2">
    <source>
        <dbReference type="ARBA" id="ARBA00023125"/>
    </source>
</evidence>
<dbReference type="SMART" id="SM00347">
    <property type="entry name" value="HTH_MARR"/>
    <property type="match status" value="1"/>
</dbReference>
<evidence type="ECO:0000313" key="6">
    <source>
        <dbReference type="EMBL" id="MFC5805966.1"/>
    </source>
</evidence>
<comment type="caution">
    <text evidence="6">The sequence shown here is derived from an EMBL/GenBank/DDBJ whole genome shotgun (WGS) entry which is preliminary data.</text>
</comment>
<dbReference type="SUPFAM" id="SSF46785">
    <property type="entry name" value="Winged helix' DNA-binding domain"/>
    <property type="match status" value="1"/>
</dbReference>
<evidence type="ECO:0000313" key="7">
    <source>
        <dbReference type="Proteomes" id="UP001596112"/>
    </source>
</evidence>
<dbReference type="RefSeq" id="WP_272169722.1">
    <property type="nucleotide sequence ID" value="NZ_JAQOSL010000012.1"/>
</dbReference>
<dbReference type="PROSITE" id="PS01117">
    <property type="entry name" value="HTH_MARR_1"/>
    <property type="match status" value="1"/>
</dbReference>
<dbReference type="Pfam" id="PF12802">
    <property type="entry name" value="MarR_2"/>
    <property type="match status" value="1"/>
</dbReference>
<reference evidence="7" key="1">
    <citation type="journal article" date="2019" name="Int. J. Syst. Evol. Microbiol.">
        <title>The Global Catalogue of Microorganisms (GCM) 10K type strain sequencing project: providing services to taxonomists for standard genome sequencing and annotation.</title>
        <authorList>
            <consortium name="The Broad Institute Genomics Platform"/>
            <consortium name="The Broad Institute Genome Sequencing Center for Infectious Disease"/>
            <person name="Wu L."/>
            <person name="Ma J."/>
        </authorList>
    </citation>
    <scope>NUCLEOTIDE SEQUENCE [LARGE SCALE GENOMIC DNA]</scope>
    <source>
        <strain evidence="7">JCM 9918</strain>
    </source>
</reference>
<feature type="compositionally biased region" description="Basic and acidic residues" evidence="4">
    <location>
        <begin position="177"/>
        <end position="189"/>
    </location>
</feature>
<name>A0ABW1AZ58_9ACTN</name>
<organism evidence="6 7">
    <name type="scientific">Streptomyces heilongjiangensis</name>
    <dbReference type="NCBI Taxonomy" id="945052"/>
    <lineage>
        <taxon>Bacteria</taxon>
        <taxon>Bacillati</taxon>
        <taxon>Actinomycetota</taxon>
        <taxon>Actinomycetes</taxon>
        <taxon>Kitasatosporales</taxon>
        <taxon>Streptomycetaceae</taxon>
        <taxon>Streptomyces</taxon>
    </lineage>
</organism>
<dbReference type="InterPro" id="IPR000835">
    <property type="entry name" value="HTH_MarR-typ"/>
</dbReference>
<evidence type="ECO:0000256" key="3">
    <source>
        <dbReference type="ARBA" id="ARBA00023163"/>
    </source>
</evidence>
<dbReference type="Gene3D" id="1.10.10.10">
    <property type="entry name" value="Winged helix-like DNA-binding domain superfamily/Winged helix DNA-binding domain"/>
    <property type="match status" value="1"/>
</dbReference>
<evidence type="ECO:0000256" key="4">
    <source>
        <dbReference type="SAM" id="MobiDB-lite"/>
    </source>
</evidence>
<sequence>MDTSPPDHIARIQAAWRRERPDLDVSPQGVIGRLHRLAALLTEELCTVYRRYGLSEGEFDVLAALRRAGAPFERAPGELAAHTMVTTGAMTKRLHRLEGAGLITRRRAADDGRGRVVALTPAGRELIDRAFTDHMRNEHRLLSALPPAETAALENLLTGWLARVEPPLEPGSPEDEERGRRRTADRPAP</sequence>
<dbReference type="PANTHER" id="PTHR42756">
    <property type="entry name" value="TRANSCRIPTIONAL REGULATOR, MARR"/>
    <property type="match status" value="1"/>
</dbReference>
<dbReference type="InterPro" id="IPR011991">
    <property type="entry name" value="ArsR-like_HTH"/>
</dbReference>
<dbReference type="InterPro" id="IPR023187">
    <property type="entry name" value="Tscrpt_reg_MarR-type_CS"/>
</dbReference>
<dbReference type="CDD" id="cd00090">
    <property type="entry name" value="HTH_ARSR"/>
    <property type="match status" value="1"/>
</dbReference>
<feature type="domain" description="HTH marR-type" evidence="5">
    <location>
        <begin position="27"/>
        <end position="162"/>
    </location>
</feature>
<gene>
    <name evidence="6" type="ORF">ACFQGO_00280</name>
</gene>
<keyword evidence="2" id="KW-0238">DNA-binding</keyword>
<keyword evidence="7" id="KW-1185">Reference proteome</keyword>
<dbReference type="InterPro" id="IPR036390">
    <property type="entry name" value="WH_DNA-bd_sf"/>
</dbReference>
<keyword evidence="1" id="KW-0805">Transcription regulation</keyword>